<reference evidence="8" key="1">
    <citation type="submission" date="2019-04" db="EMBL/GenBank/DDBJ databases">
        <title>Sequencing of skin fungus with MAO and IRED activity.</title>
        <authorList>
            <person name="Marsaioli A.J."/>
            <person name="Bonatto J.M.C."/>
            <person name="Reis Junior O."/>
        </authorList>
    </citation>
    <scope>NUCLEOTIDE SEQUENCE</scope>
    <source>
        <strain evidence="8">30M1</strain>
    </source>
</reference>
<evidence type="ECO:0000313" key="9">
    <source>
        <dbReference type="Proteomes" id="UP000801428"/>
    </source>
</evidence>
<proteinExistence type="inferred from homology"/>
<dbReference type="EMBL" id="SWKU01000014">
    <property type="protein sequence ID" value="KAF3000746.1"/>
    <property type="molecule type" value="Genomic_DNA"/>
</dbReference>
<dbReference type="Pfam" id="PF01636">
    <property type="entry name" value="APH"/>
    <property type="match status" value="1"/>
</dbReference>
<evidence type="ECO:0000256" key="6">
    <source>
        <dbReference type="ARBA" id="ARBA00031849"/>
    </source>
</evidence>
<dbReference type="InterPro" id="IPR011009">
    <property type="entry name" value="Kinase-like_dom_sf"/>
</dbReference>
<dbReference type="GO" id="GO:0005739">
    <property type="term" value="C:mitochondrion"/>
    <property type="evidence" value="ECO:0007669"/>
    <property type="project" value="UniProtKB-SubCell"/>
</dbReference>
<evidence type="ECO:0000259" key="7">
    <source>
        <dbReference type="Pfam" id="PF01636"/>
    </source>
</evidence>
<dbReference type="PANTHER" id="PTHR36091">
    <property type="entry name" value="ALTERED INHERITANCE OF MITOCHONDRIA PROTEIN 9, MITOCHONDRIAL"/>
    <property type="match status" value="1"/>
</dbReference>
<evidence type="ECO:0000256" key="1">
    <source>
        <dbReference type="ARBA" id="ARBA00004173"/>
    </source>
</evidence>
<sequence length="258" mass="30440">MTKEVMSALNHGPEFIQRFSEPVLWHTDLHMGNIYVSEDDPTQIVSIIDWQSIVIAPLFVQARFPLFLQVDEHYLLGTKELPKLPPNYEEMDAEDKRYTEHKLGEAKLAKAWEMGTGREDPDVARSLGVPSFIRNLFLRSARVSEEGVIPLRACLIELSKAWNELGFLTPFPASFTEDDLRRHEQQFQEYRDFQDIHDLAKEFLETDFEGWINPLLDFEVKVQQNKELFQEVMRRSHQYNMSPEEVRRIWPYREHCQT</sequence>
<gene>
    <name evidence="8" type="ORF">E8E13_004170</name>
</gene>
<feature type="domain" description="Aminoglycoside phosphotransferase" evidence="7">
    <location>
        <begin position="20"/>
        <end position="58"/>
    </location>
</feature>
<protein>
    <recommendedName>
        <fullName evidence="3">Altered inheritance of mitochondria protein 9, mitochondrial</fullName>
    </recommendedName>
    <alternativeName>
        <fullName evidence="6">Found in mitochondrial proteome protein 29</fullName>
    </alternativeName>
</protein>
<accession>A0A9P4TBX6</accession>
<name>A0A9P4TBX6_CURKU</name>
<dbReference type="Gene3D" id="3.90.1200.10">
    <property type="match status" value="1"/>
</dbReference>
<dbReference type="OrthoDB" id="2906425at2759"/>
<evidence type="ECO:0000256" key="3">
    <source>
        <dbReference type="ARBA" id="ARBA00016197"/>
    </source>
</evidence>
<evidence type="ECO:0000256" key="4">
    <source>
        <dbReference type="ARBA" id="ARBA00022946"/>
    </source>
</evidence>
<dbReference type="SUPFAM" id="SSF56112">
    <property type="entry name" value="Protein kinase-like (PK-like)"/>
    <property type="match status" value="1"/>
</dbReference>
<comment type="caution">
    <text evidence="8">The sequence shown here is derived from an EMBL/GenBank/DDBJ whole genome shotgun (WGS) entry which is preliminary data.</text>
</comment>
<dbReference type="AlphaFoldDB" id="A0A9P4TBX6"/>
<comment type="subcellular location">
    <subcellularLocation>
        <location evidence="1">Mitochondrion</location>
    </subcellularLocation>
</comment>
<keyword evidence="9" id="KW-1185">Reference proteome</keyword>
<keyword evidence="5" id="KW-0496">Mitochondrion</keyword>
<dbReference type="InterPro" id="IPR051035">
    <property type="entry name" value="Mito_inheritance_9"/>
</dbReference>
<comment type="similarity">
    <text evidence="2">Belongs to the AIM9 family.</text>
</comment>
<evidence type="ECO:0000256" key="5">
    <source>
        <dbReference type="ARBA" id="ARBA00023128"/>
    </source>
</evidence>
<evidence type="ECO:0000256" key="2">
    <source>
        <dbReference type="ARBA" id="ARBA00005543"/>
    </source>
</evidence>
<dbReference type="PANTHER" id="PTHR36091:SF1">
    <property type="entry name" value="ALTERED INHERITANCE OF MITOCHONDRIA PROTEIN 9, MITOCHONDRIAL"/>
    <property type="match status" value="1"/>
</dbReference>
<organism evidence="8 9">
    <name type="scientific">Curvularia kusanoi</name>
    <name type="common">Cochliobolus kusanoi</name>
    <dbReference type="NCBI Taxonomy" id="90978"/>
    <lineage>
        <taxon>Eukaryota</taxon>
        <taxon>Fungi</taxon>
        <taxon>Dikarya</taxon>
        <taxon>Ascomycota</taxon>
        <taxon>Pezizomycotina</taxon>
        <taxon>Dothideomycetes</taxon>
        <taxon>Pleosporomycetidae</taxon>
        <taxon>Pleosporales</taxon>
        <taxon>Pleosporineae</taxon>
        <taxon>Pleosporaceae</taxon>
        <taxon>Curvularia</taxon>
    </lineage>
</organism>
<dbReference type="InterPro" id="IPR002575">
    <property type="entry name" value="Aminoglycoside_PTrfase"/>
</dbReference>
<evidence type="ECO:0000313" key="8">
    <source>
        <dbReference type="EMBL" id="KAF3000746.1"/>
    </source>
</evidence>
<dbReference type="Proteomes" id="UP000801428">
    <property type="component" value="Unassembled WGS sequence"/>
</dbReference>
<keyword evidence="4" id="KW-0809">Transit peptide</keyword>